<keyword evidence="9" id="KW-0443">Lipid metabolism</keyword>
<feature type="transmembrane region" description="Helical" evidence="13">
    <location>
        <begin position="6"/>
        <end position="36"/>
    </location>
</feature>
<evidence type="ECO:0000256" key="6">
    <source>
        <dbReference type="ARBA" id="ARBA00022692"/>
    </source>
</evidence>
<dbReference type="AlphaFoldDB" id="A0A381P326"/>
<evidence type="ECO:0000256" key="7">
    <source>
        <dbReference type="ARBA" id="ARBA00022695"/>
    </source>
</evidence>
<evidence type="ECO:0000256" key="13">
    <source>
        <dbReference type="SAM" id="Phobius"/>
    </source>
</evidence>
<feature type="transmembrane region" description="Helical" evidence="13">
    <location>
        <begin position="186"/>
        <end position="205"/>
    </location>
</feature>
<evidence type="ECO:0000256" key="12">
    <source>
        <dbReference type="ARBA" id="ARBA00023264"/>
    </source>
</evidence>
<keyword evidence="8 13" id="KW-1133">Transmembrane helix</keyword>
<keyword evidence="6 13" id="KW-0812">Transmembrane</keyword>
<gene>
    <name evidence="14" type="ORF">METZ01_LOCUS14165</name>
</gene>
<organism evidence="14">
    <name type="scientific">marine metagenome</name>
    <dbReference type="NCBI Taxonomy" id="408172"/>
    <lineage>
        <taxon>unclassified sequences</taxon>
        <taxon>metagenomes</taxon>
        <taxon>ecological metagenomes</taxon>
    </lineage>
</organism>
<evidence type="ECO:0000256" key="3">
    <source>
        <dbReference type="ARBA" id="ARBA00022475"/>
    </source>
</evidence>
<dbReference type="GO" id="GO:0005886">
    <property type="term" value="C:plasma membrane"/>
    <property type="evidence" value="ECO:0007669"/>
    <property type="project" value="UniProtKB-SubCell"/>
</dbReference>
<dbReference type="PANTHER" id="PTHR46382:SF1">
    <property type="entry name" value="PHOSPHATIDATE CYTIDYLYLTRANSFERASE"/>
    <property type="match status" value="1"/>
</dbReference>
<evidence type="ECO:0000256" key="11">
    <source>
        <dbReference type="ARBA" id="ARBA00023209"/>
    </source>
</evidence>
<comment type="similarity">
    <text evidence="2">Belongs to the CDS family.</text>
</comment>
<feature type="transmembrane region" description="Helical" evidence="13">
    <location>
        <begin position="107"/>
        <end position="127"/>
    </location>
</feature>
<keyword evidence="12" id="KW-1208">Phospholipid metabolism</keyword>
<dbReference type="PROSITE" id="PS01315">
    <property type="entry name" value="CDS"/>
    <property type="match status" value="1"/>
</dbReference>
<evidence type="ECO:0000256" key="5">
    <source>
        <dbReference type="ARBA" id="ARBA00022679"/>
    </source>
</evidence>
<dbReference type="InterPro" id="IPR000374">
    <property type="entry name" value="PC_trans"/>
</dbReference>
<keyword evidence="4" id="KW-0444">Lipid biosynthesis</keyword>
<accession>A0A381P326</accession>
<proteinExistence type="inferred from homology"/>
<evidence type="ECO:0008006" key="15">
    <source>
        <dbReference type="Google" id="ProtNLM"/>
    </source>
</evidence>
<reference evidence="14" key="1">
    <citation type="submission" date="2018-05" db="EMBL/GenBank/DDBJ databases">
        <authorList>
            <person name="Lanie J.A."/>
            <person name="Ng W.-L."/>
            <person name="Kazmierczak K.M."/>
            <person name="Andrzejewski T.M."/>
            <person name="Davidsen T.M."/>
            <person name="Wayne K.J."/>
            <person name="Tettelin H."/>
            <person name="Glass J.I."/>
            <person name="Rusch D."/>
            <person name="Podicherti R."/>
            <person name="Tsui H.-C.T."/>
            <person name="Winkler M.E."/>
        </authorList>
    </citation>
    <scope>NUCLEOTIDE SEQUENCE</scope>
</reference>
<evidence type="ECO:0000313" key="14">
    <source>
        <dbReference type="EMBL" id="SUZ61311.1"/>
    </source>
</evidence>
<evidence type="ECO:0000256" key="4">
    <source>
        <dbReference type="ARBA" id="ARBA00022516"/>
    </source>
</evidence>
<dbReference type="EMBL" id="UINC01000795">
    <property type="protein sequence ID" value="SUZ61311.1"/>
    <property type="molecule type" value="Genomic_DNA"/>
</dbReference>
<feature type="transmembrane region" description="Helical" evidence="13">
    <location>
        <begin position="211"/>
        <end position="233"/>
    </location>
</feature>
<keyword evidence="10 13" id="KW-0472">Membrane</keyword>
<dbReference type="GO" id="GO:0016024">
    <property type="term" value="P:CDP-diacylglycerol biosynthetic process"/>
    <property type="evidence" value="ECO:0007669"/>
    <property type="project" value="TreeGrafter"/>
</dbReference>
<keyword evidence="11" id="KW-0594">Phospholipid biosynthesis</keyword>
<keyword evidence="7" id="KW-0548">Nucleotidyltransferase</keyword>
<evidence type="ECO:0000256" key="8">
    <source>
        <dbReference type="ARBA" id="ARBA00022989"/>
    </source>
</evidence>
<dbReference type="PANTHER" id="PTHR46382">
    <property type="entry name" value="PHOSPHATIDATE CYTIDYLYLTRANSFERASE"/>
    <property type="match status" value="1"/>
</dbReference>
<dbReference type="Pfam" id="PF01148">
    <property type="entry name" value="CTP_transf_1"/>
    <property type="match status" value="1"/>
</dbReference>
<sequence length="277" mass="30863">MNKTRLLTGITLALIIVLSFLFLPLNVLTLLLSFIVSLSAWEFYKLRFSSEVAIAISLILFFAFVYLSFGIGFKLSLSSIGVLAWLVIGFLILGFPHNKNILQNKYFWVLSGFFIHIPFWTSIFLILNYEGYFLENLGLDFSSRYTLVLLITLAALTDTLAYFGGKKYGKRKFLSNISPNKTLEGFLIALIGTPLLVMPVLALFFEYNFIKFFILIFLVSIFSVLGDAAASLFKRVAGVKDSSNLLPGHGGILDRIDSHLAAAPCFVVLVFLMGMGS</sequence>
<keyword evidence="3" id="KW-1003">Cell membrane</keyword>
<feature type="transmembrane region" description="Helical" evidence="13">
    <location>
        <begin position="75"/>
        <end position="95"/>
    </location>
</feature>
<dbReference type="GO" id="GO:0004605">
    <property type="term" value="F:phosphatidate cytidylyltransferase activity"/>
    <property type="evidence" value="ECO:0007669"/>
    <property type="project" value="TreeGrafter"/>
</dbReference>
<protein>
    <recommendedName>
        <fullName evidence="15">Phosphatidate cytidylyltransferase</fullName>
    </recommendedName>
</protein>
<evidence type="ECO:0000256" key="1">
    <source>
        <dbReference type="ARBA" id="ARBA00004651"/>
    </source>
</evidence>
<name>A0A381P326_9ZZZZ</name>
<feature type="transmembrane region" description="Helical" evidence="13">
    <location>
        <begin position="147"/>
        <end position="165"/>
    </location>
</feature>
<evidence type="ECO:0000256" key="2">
    <source>
        <dbReference type="ARBA" id="ARBA00010185"/>
    </source>
</evidence>
<keyword evidence="5" id="KW-0808">Transferase</keyword>
<feature type="transmembrane region" description="Helical" evidence="13">
    <location>
        <begin position="48"/>
        <end position="69"/>
    </location>
</feature>
<evidence type="ECO:0000256" key="9">
    <source>
        <dbReference type="ARBA" id="ARBA00023098"/>
    </source>
</evidence>
<evidence type="ECO:0000256" key="10">
    <source>
        <dbReference type="ARBA" id="ARBA00023136"/>
    </source>
</evidence>
<comment type="subcellular location">
    <subcellularLocation>
        <location evidence="1">Cell membrane</location>
        <topology evidence="1">Multi-pass membrane protein</topology>
    </subcellularLocation>
</comment>
<feature type="transmembrane region" description="Helical" evidence="13">
    <location>
        <begin position="259"/>
        <end position="276"/>
    </location>
</feature>